<dbReference type="EMBL" id="BSXT01000363">
    <property type="protein sequence ID" value="GMF25606.1"/>
    <property type="molecule type" value="Genomic_DNA"/>
</dbReference>
<dbReference type="Proteomes" id="UP001165121">
    <property type="component" value="Unassembled WGS sequence"/>
</dbReference>
<name>A0A9W6U443_9STRA</name>
<reference evidence="2" key="1">
    <citation type="submission" date="2023-04" db="EMBL/GenBank/DDBJ databases">
        <title>Phytophthora fragariaefolia NBRC 109709.</title>
        <authorList>
            <person name="Ichikawa N."/>
            <person name="Sato H."/>
            <person name="Tonouchi N."/>
        </authorList>
    </citation>
    <scope>NUCLEOTIDE SEQUENCE</scope>
    <source>
        <strain evidence="2">NBRC 109709</strain>
    </source>
</reference>
<evidence type="ECO:0000313" key="2">
    <source>
        <dbReference type="EMBL" id="GMF25606.1"/>
    </source>
</evidence>
<feature type="transmembrane region" description="Helical" evidence="1">
    <location>
        <begin position="16"/>
        <end position="39"/>
    </location>
</feature>
<sequence length="148" mass="15901">MTAEKWSPASSTVDLMAWYVMITAPIRTAVAMHSTIIDWRPVRRTNPKITTCEADVTTNATAHNNNAQSQATILNTANFAVAAADEYKIISAVVDEATSGTIPSSIMIGPVIMPPPTPNIPATSPATAQPNGKYTTVFFVQWMSPSTY</sequence>
<keyword evidence="3" id="KW-1185">Reference proteome</keyword>
<protein>
    <submittedName>
        <fullName evidence="2">Unnamed protein product</fullName>
    </submittedName>
</protein>
<comment type="caution">
    <text evidence="2">The sequence shown here is derived from an EMBL/GenBank/DDBJ whole genome shotgun (WGS) entry which is preliminary data.</text>
</comment>
<dbReference type="AlphaFoldDB" id="A0A9W6U443"/>
<gene>
    <name evidence="2" type="ORF">Pfra01_000462600</name>
</gene>
<accession>A0A9W6U443</accession>
<evidence type="ECO:0000313" key="3">
    <source>
        <dbReference type="Proteomes" id="UP001165121"/>
    </source>
</evidence>
<keyword evidence="1" id="KW-0472">Membrane</keyword>
<keyword evidence="1" id="KW-0812">Transmembrane</keyword>
<organism evidence="2 3">
    <name type="scientific">Phytophthora fragariaefolia</name>
    <dbReference type="NCBI Taxonomy" id="1490495"/>
    <lineage>
        <taxon>Eukaryota</taxon>
        <taxon>Sar</taxon>
        <taxon>Stramenopiles</taxon>
        <taxon>Oomycota</taxon>
        <taxon>Peronosporomycetes</taxon>
        <taxon>Peronosporales</taxon>
        <taxon>Peronosporaceae</taxon>
        <taxon>Phytophthora</taxon>
    </lineage>
</organism>
<proteinExistence type="predicted"/>
<keyword evidence="1" id="KW-1133">Transmembrane helix</keyword>
<evidence type="ECO:0000256" key="1">
    <source>
        <dbReference type="SAM" id="Phobius"/>
    </source>
</evidence>